<evidence type="ECO:0000259" key="7">
    <source>
        <dbReference type="Pfam" id="PF16875"/>
    </source>
</evidence>
<dbReference type="RefSeq" id="WP_043461661.1">
    <property type="nucleotide sequence ID" value="NZ_CP134822.1"/>
</dbReference>
<dbReference type="InterPro" id="IPR031704">
    <property type="entry name" value="Glyco_hydro_36_N"/>
</dbReference>
<feature type="region of interest" description="Disordered" evidence="5">
    <location>
        <begin position="37"/>
        <end position="76"/>
    </location>
</feature>
<dbReference type="InterPro" id="IPR013780">
    <property type="entry name" value="Glyco_hydro_b"/>
</dbReference>
<name>A0A3R7FHP7_9ACTN</name>
<dbReference type="Gene3D" id="2.70.98.60">
    <property type="entry name" value="alpha-galactosidase from lactobacil brevis"/>
    <property type="match status" value="1"/>
</dbReference>
<dbReference type="GO" id="GO:0004557">
    <property type="term" value="F:alpha-galactosidase activity"/>
    <property type="evidence" value="ECO:0007669"/>
    <property type="project" value="UniProtKB-EC"/>
</dbReference>
<dbReference type="InterPro" id="IPR031705">
    <property type="entry name" value="Glyco_hydro_36_C"/>
</dbReference>
<dbReference type="Gene3D" id="2.60.40.1180">
    <property type="entry name" value="Golgi alpha-mannosidase II"/>
    <property type="match status" value="1"/>
</dbReference>
<dbReference type="InterPro" id="IPR017853">
    <property type="entry name" value="GH"/>
</dbReference>
<proteinExistence type="predicted"/>
<protein>
    <recommendedName>
        <fullName evidence="2">alpha-galactosidase</fullName>
        <ecNumber evidence="2">3.2.1.22</ecNumber>
    </recommendedName>
</protein>
<evidence type="ECO:0000256" key="2">
    <source>
        <dbReference type="ARBA" id="ARBA00012755"/>
    </source>
</evidence>
<feature type="compositionally biased region" description="Gly residues" evidence="5">
    <location>
        <begin position="46"/>
        <end position="67"/>
    </location>
</feature>
<dbReference type="Gene3D" id="3.20.20.70">
    <property type="entry name" value="Aldolase class I"/>
    <property type="match status" value="1"/>
</dbReference>
<dbReference type="InterPro" id="IPR038417">
    <property type="entry name" value="Alpga-gal_N_sf"/>
</dbReference>
<keyword evidence="9" id="KW-1185">Reference proteome</keyword>
<dbReference type="Pfam" id="PF16875">
    <property type="entry name" value="Glyco_hydro_36N"/>
    <property type="match status" value="1"/>
</dbReference>
<keyword evidence="3" id="KW-0378">Hydrolase</keyword>
<dbReference type="EC" id="3.2.1.22" evidence="2"/>
<sequence length="746" mass="80070">MTTDRSPRRLLHFRAAGTSLVLDCTGDRLPRILHWGADLGERPSGGRDGNGNRDGGSGGGNGGGGHGGGRDGDGTGLAGLATASLAQMVTSVPDVPVPVSVLPEQSAGWLGTPGLSGHREGTAFSCAFTVRELRTPGPRHLLVAATDEQAGLALRLELELTASGLVRQRASLTNEGDRPYTLDALQLTLPVPAHATELLDLTGRHLRERSPQRHAFTLGTHLRENRRGRTGADATLVHAAGERGFGFRDGEVWGLHVAWSGNHRSFAERTNSGVSLLGGGELLLPGEVRLEPGAGYDSPWLLGSYGRGLDAMASRYHTFLRDRPHHPAGPRPVTLNTWEAVYFQQDLGKLTALADAAAEVGAERFVLDDGWFRGRRDDRAGLGDWYVDPEVWPGGLHPLVAHVRSLGLQFGLWVEPEMVNPDSDLARAHPEWLLSAAGRMPPEARHQQVLDLGRPEASAYVLERLDALVAEYAIDYLKWDHNRDLVDAGSGPYGTGGVHAQTAAVYALMDELRRRHPGLEIESCSSGGARVDLGILERADRVWASDCIDALERQEIQRWTGLLLPPELIGAHVGAPSSHTTGRTHTLDLRAGTAFFGHMGIEWDLTRATAGERRRLAAWIAAHKRLRPLLHGGTVVRADHPDPALLVHGVVAPDRSHAVYAVVQTATSVQAPVGRVRLPGLSGDAHYALTPLPPGDELRGPAVSGLPWWTAEGVELSGRALAVLGVQAPTLHPESLVLIEARRLAP</sequence>
<dbReference type="InterPro" id="IPR013785">
    <property type="entry name" value="Aldolase_TIM"/>
</dbReference>
<accession>A0A3R7FHP7</accession>
<dbReference type="GO" id="GO:0016052">
    <property type="term" value="P:carbohydrate catabolic process"/>
    <property type="evidence" value="ECO:0007669"/>
    <property type="project" value="InterPro"/>
</dbReference>
<evidence type="ECO:0000256" key="5">
    <source>
        <dbReference type="SAM" id="MobiDB-lite"/>
    </source>
</evidence>
<dbReference type="PRINTS" id="PR00743">
    <property type="entry name" value="GLHYDRLASE36"/>
</dbReference>
<evidence type="ECO:0000256" key="4">
    <source>
        <dbReference type="ARBA" id="ARBA00023295"/>
    </source>
</evidence>
<evidence type="ECO:0000256" key="3">
    <source>
        <dbReference type="ARBA" id="ARBA00022801"/>
    </source>
</evidence>
<evidence type="ECO:0000259" key="6">
    <source>
        <dbReference type="Pfam" id="PF16874"/>
    </source>
</evidence>
<feature type="domain" description="Glycosyl hydrolase family 36 C-terminal" evidence="6">
    <location>
        <begin position="650"/>
        <end position="730"/>
    </location>
</feature>
<evidence type="ECO:0000256" key="1">
    <source>
        <dbReference type="ARBA" id="ARBA00001255"/>
    </source>
</evidence>
<evidence type="ECO:0000313" key="9">
    <source>
        <dbReference type="Proteomes" id="UP000028058"/>
    </source>
</evidence>
<dbReference type="Pfam" id="PF16874">
    <property type="entry name" value="Glyco_hydro_36C"/>
    <property type="match status" value="1"/>
</dbReference>
<feature type="domain" description="Glycosyl hydrolase family 36 N-terminal" evidence="7">
    <location>
        <begin position="29"/>
        <end position="291"/>
    </location>
</feature>
<evidence type="ECO:0000313" key="8">
    <source>
        <dbReference type="EMBL" id="RKM97327.1"/>
    </source>
</evidence>
<reference evidence="8 9" key="1">
    <citation type="journal article" date="2014" name="Genome Announc.">
        <title>Draft Genome Sequence of Streptomyces fradiae ATCC 19609, a Strain Highly Sensitive to Antibiotics.</title>
        <authorList>
            <person name="Bekker O.B."/>
            <person name="Klimina K.M."/>
            <person name="Vatlin A.A."/>
            <person name="Zakharevich N.V."/>
            <person name="Kasianov A.S."/>
            <person name="Danilenko V.N."/>
        </authorList>
    </citation>
    <scope>NUCLEOTIDE SEQUENCE [LARGE SCALE GENOMIC DNA]</scope>
    <source>
        <strain evidence="8 9">ATCC 19609</strain>
    </source>
</reference>
<keyword evidence="4" id="KW-0326">Glycosidase</keyword>
<dbReference type="EMBL" id="JNAD02000003">
    <property type="protein sequence ID" value="RKM97327.1"/>
    <property type="molecule type" value="Genomic_DNA"/>
</dbReference>
<organism evidence="8 9">
    <name type="scientific">Streptomyces xinghaiensis</name>
    <dbReference type="NCBI Taxonomy" id="1038928"/>
    <lineage>
        <taxon>Bacteria</taxon>
        <taxon>Bacillati</taxon>
        <taxon>Actinomycetota</taxon>
        <taxon>Actinomycetes</taxon>
        <taxon>Kitasatosporales</taxon>
        <taxon>Streptomycetaceae</taxon>
        <taxon>Streptomyces</taxon>
    </lineage>
</organism>
<dbReference type="OrthoDB" id="9758822at2"/>
<dbReference type="CDD" id="cd14791">
    <property type="entry name" value="GH36"/>
    <property type="match status" value="1"/>
</dbReference>
<dbReference type="Pfam" id="PF02065">
    <property type="entry name" value="Melibiase"/>
    <property type="match status" value="1"/>
</dbReference>
<gene>
    <name evidence="8" type="ORF">SFRA_008880</name>
</gene>
<comment type="catalytic activity">
    <reaction evidence="1">
        <text>Hydrolysis of terminal, non-reducing alpha-D-galactose residues in alpha-D-galactosides, including galactose oligosaccharides, galactomannans and galactolipids.</text>
        <dbReference type="EC" id="3.2.1.22"/>
    </reaction>
</comment>
<dbReference type="PANTHER" id="PTHR43053">
    <property type="entry name" value="GLYCOSIDASE FAMILY 31"/>
    <property type="match status" value="1"/>
</dbReference>
<dbReference type="AlphaFoldDB" id="A0A3R7FHP7"/>
<dbReference type="InterPro" id="IPR050985">
    <property type="entry name" value="Alpha-glycosidase_related"/>
</dbReference>
<comment type="caution">
    <text evidence="8">The sequence shown here is derived from an EMBL/GenBank/DDBJ whole genome shotgun (WGS) entry which is preliminary data.</text>
</comment>
<dbReference type="PANTHER" id="PTHR43053:SF3">
    <property type="entry name" value="ALPHA-GALACTOSIDASE C-RELATED"/>
    <property type="match status" value="1"/>
</dbReference>
<dbReference type="InterPro" id="IPR002252">
    <property type="entry name" value="Glyco_hydro_36"/>
</dbReference>
<dbReference type="SUPFAM" id="SSF51445">
    <property type="entry name" value="(Trans)glycosidases"/>
    <property type="match status" value="1"/>
</dbReference>
<dbReference type="FunFam" id="3.20.20.70:FF:000118">
    <property type="entry name" value="Alpha-galactosidase"/>
    <property type="match status" value="1"/>
</dbReference>
<dbReference type="Proteomes" id="UP000028058">
    <property type="component" value="Unassembled WGS sequence"/>
</dbReference>